<proteinExistence type="predicted"/>
<comment type="caution">
    <text evidence="1">The sequence shown here is derived from an EMBL/GenBank/DDBJ whole genome shotgun (WGS) entry which is preliminary data.</text>
</comment>
<protein>
    <submittedName>
        <fullName evidence="1">Uncharacterized protein</fullName>
    </submittedName>
</protein>
<name>A0A7K1LJJ3_9MICC</name>
<accession>A0A7K1LJJ3</accession>
<dbReference type="RefSeq" id="WP_129314544.1">
    <property type="nucleotide sequence ID" value="NZ_NOIQ01000002.1"/>
</dbReference>
<organism evidence="1 2">
    <name type="scientific">Rothia koreensis</name>
    <dbReference type="NCBI Taxonomy" id="592378"/>
    <lineage>
        <taxon>Bacteria</taxon>
        <taxon>Bacillati</taxon>
        <taxon>Actinomycetota</taxon>
        <taxon>Actinomycetes</taxon>
        <taxon>Micrococcales</taxon>
        <taxon>Micrococcaceae</taxon>
        <taxon>Rothia</taxon>
    </lineage>
</organism>
<evidence type="ECO:0000313" key="1">
    <source>
        <dbReference type="EMBL" id="MUN55213.1"/>
    </source>
</evidence>
<keyword evidence="2" id="KW-1185">Reference proteome</keyword>
<gene>
    <name evidence="1" type="ORF">GMA10_08310</name>
</gene>
<dbReference type="EMBL" id="WOGT01000004">
    <property type="protein sequence ID" value="MUN55213.1"/>
    <property type="molecule type" value="Genomic_DNA"/>
</dbReference>
<sequence>MDMVAALGLVAPAAVRGVAISAEHRLAELANGVARRRADLGTAGERWAGTSGTSWESPAAELFRAKVRREAARVLTAEEALTRAEHHLRRAGAQIRQKLEDLAGELDVLEHRVTESAARVAVKAESGIHEAVEAVARGALGIQASEDLRTARGAYAKVVDGSIYRAAVEAIGGARLGGSR</sequence>
<evidence type="ECO:0000313" key="2">
    <source>
        <dbReference type="Proteomes" id="UP000462152"/>
    </source>
</evidence>
<dbReference type="Proteomes" id="UP000462152">
    <property type="component" value="Unassembled WGS sequence"/>
</dbReference>
<dbReference type="OrthoDB" id="9834976at2"/>
<reference evidence="1 2" key="1">
    <citation type="submission" date="2019-12" db="EMBL/GenBank/DDBJ databases">
        <authorList>
            <person name="Li J."/>
            <person name="Shi Y."/>
            <person name="Xu G."/>
            <person name="Xiao D."/>
            <person name="Ran X."/>
        </authorList>
    </citation>
    <scope>NUCLEOTIDE SEQUENCE [LARGE SCALE GENOMIC DNA]</scope>
    <source>
        <strain evidence="1 2">JCM 15915</strain>
    </source>
</reference>
<dbReference type="AlphaFoldDB" id="A0A7K1LJJ3"/>